<dbReference type="AlphaFoldDB" id="A0A1B8PJR5"/>
<dbReference type="EMBL" id="LZDN01000013">
    <property type="protein sequence ID" value="OBX50625.1"/>
    <property type="molecule type" value="Genomic_DNA"/>
</dbReference>
<reference evidence="1 2" key="1">
    <citation type="submission" date="2016-06" db="EMBL/GenBank/DDBJ databases">
        <title>Draft genome of Moraxella nonliquefaciens CCUG 60284.</title>
        <authorList>
            <person name="Salva-Serra F."/>
            <person name="Engstrom-Jakobsson H."/>
            <person name="Thorell K."/>
            <person name="Gonzales-Siles L."/>
            <person name="Karlsson R."/>
            <person name="Boulund F."/>
            <person name="Engstrand L."/>
            <person name="Kristiansson E."/>
            <person name="Moore E."/>
        </authorList>
    </citation>
    <scope>NUCLEOTIDE SEQUENCE [LARGE SCALE GENOMIC DNA]</scope>
    <source>
        <strain evidence="1 2">CCUG 60284</strain>
    </source>
</reference>
<proteinExistence type="predicted"/>
<name>A0A1B8PJR5_MORNO</name>
<gene>
    <name evidence="1" type="ORF">A9Z60_09355</name>
</gene>
<evidence type="ECO:0000313" key="1">
    <source>
        <dbReference type="EMBL" id="OBX50625.1"/>
    </source>
</evidence>
<sequence length="83" mass="9528">MKFDGRSIKRAFDFEPQDLAIFHAKTISLFLKYFYIVNSVIKGRHALVSCAIATINPHKNIHVRSECVIMGFFMPLCNIVKLL</sequence>
<comment type="caution">
    <text evidence="1">The sequence shown here is derived from an EMBL/GenBank/DDBJ whole genome shotgun (WGS) entry which is preliminary data.</text>
</comment>
<accession>A0A1B8PJR5</accession>
<evidence type="ECO:0000313" key="2">
    <source>
        <dbReference type="Proteomes" id="UP000092671"/>
    </source>
</evidence>
<dbReference type="Proteomes" id="UP000092671">
    <property type="component" value="Unassembled WGS sequence"/>
</dbReference>
<protein>
    <submittedName>
        <fullName evidence="1">Uncharacterized protein</fullName>
    </submittedName>
</protein>
<organism evidence="1 2">
    <name type="scientific">Moraxella nonliquefaciens</name>
    <dbReference type="NCBI Taxonomy" id="478"/>
    <lineage>
        <taxon>Bacteria</taxon>
        <taxon>Pseudomonadati</taxon>
        <taxon>Pseudomonadota</taxon>
        <taxon>Gammaproteobacteria</taxon>
        <taxon>Moraxellales</taxon>
        <taxon>Moraxellaceae</taxon>
        <taxon>Moraxella</taxon>
    </lineage>
</organism>